<reference evidence="2" key="1">
    <citation type="submission" date="2020-08" db="EMBL/GenBank/DDBJ databases">
        <title>Multicomponent nature underlies the extraordinary mechanical properties of spider dragline silk.</title>
        <authorList>
            <person name="Kono N."/>
            <person name="Nakamura H."/>
            <person name="Mori M."/>
            <person name="Yoshida Y."/>
            <person name="Ohtoshi R."/>
            <person name="Malay A.D."/>
            <person name="Moran D.A.P."/>
            <person name="Tomita M."/>
            <person name="Numata K."/>
            <person name="Arakawa K."/>
        </authorList>
    </citation>
    <scope>NUCLEOTIDE SEQUENCE</scope>
</reference>
<dbReference type="AlphaFoldDB" id="A0A8X6QCD6"/>
<name>A0A8X6QCD6_NEPPI</name>
<comment type="caution">
    <text evidence="2">The sequence shown here is derived from an EMBL/GenBank/DDBJ whole genome shotgun (WGS) entry which is preliminary data.</text>
</comment>
<protein>
    <submittedName>
        <fullName evidence="2">Uncharacterized protein</fullName>
    </submittedName>
</protein>
<organism evidence="2 3">
    <name type="scientific">Nephila pilipes</name>
    <name type="common">Giant wood spider</name>
    <name type="synonym">Nephila maculata</name>
    <dbReference type="NCBI Taxonomy" id="299642"/>
    <lineage>
        <taxon>Eukaryota</taxon>
        <taxon>Metazoa</taxon>
        <taxon>Ecdysozoa</taxon>
        <taxon>Arthropoda</taxon>
        <taxon>Chelicerata</taxon>
        <taxon>Arachnida</taxon>
        <taxon>Araneae</taxon>
        <taxon>Araneomorphae</taxon>
        <taxon>Entelegynae</taxon>
        <taxon>Araneoidea</taxon>
        <taxon>Nephilidae</taxon>
        <taxon>Nephila</taxon>
    </lineage>
</organism>
<sequence>MIEVKVRYIALIKSNGKKLYGQDNDPNCGIASWEGQSIKMPYGFQHHIQLDLNTTLRDSKGPKKVKMKRNSRSVNTQREKKLSN</sequence>
<evidence type="ECO:0000313" key="3">
    <source>
        <dbReference type="Proteomes" id="UP000887013"/>
    </source>
</evidence>
<dbReference type="EMBL" id="BMAW01077577">
    <property type="protein sequence ID" value="GFU07038.1"/>
    <property type="molecule type" value="Genomic_DNA"/>
</dbReference>
<keyword evidence="3" id="KW-1185">Reference proteome</keyword>
<gene>
    <name evidence="2" type="ORF">NPIL_523371</name>
</gene>
<dbReference type="Proteomes" id="UP000887013">
    <property type="component" value="Unassembled WGS sequence"/>
</dbReference>
<feature type="compositionally biased region" description="Basic residues" evidence="1">
    <location>
        <begin position="62"/>
        <end position="71"/>
    </location>
</feature>
<feature type="region of interest" description="Disordered" evidence="1">
    <location>
        <begin position="54"/>
        <end position="84"/>
    </location>
</feature>
<proteinExistence type="predicted"/>
<evidence type="ECO:0000256" key="1">
    <source>
        <dbReference type="SAM" id="MobiDB-lite"/>
    </source>
</evidence>
<accession>A0A8X6QCD6</accession>
<evidence type="ECO:0000313" key="2">
    <source>
        <dbReference type="EMBL" id="GFU07038.1"/>
    </source>
</evidence>